<evidence type="ECO:0000313" key="3">
    <source>
        <dbReference type="EMBL" id="KAK5640026.1"/>
    </source>
</evidence>
<dbReference type="EMBL" id="JAVRBK010000008">
    <property type="protein sequence ID" value="KAK5640026.1"/>
    <property type="molecule type" value="Genomic_DNA"/>
</dbReference>
<feature type="compositionally biased region" description="Basic and acidic residues" evidence="2">
    <location>
        <begin position="394"/>
        <end position="407"/>
    </location>
</feature>
<protein>
    <submittedName>
        <fullName evidence="3">Uncharacterized protein</fullName>
    </submittedName>
</protein>
<dbReference type="AlphaFoldDB" id="A0AAN7ZGT8"/>
<feature type="coiled-coil region" evidence="1">
    <location>
        <begin position="97"/>
        <end position="213"/>
    </location>
</feature>
<evidence type="ECO:0000313" key="4">
    <source>
        <dbReference type="Proteomes" id="UP001329430"/>
    </source>
</evidence>
<feature type="compositionally biased region" description="Basic and acidic residues" evidence="2">
    <location>
        <begin position="462"/>
        <end position="488"/>
    </location>
</feature>
<feature type="region of interest" description="Disordered" evidence="2">
    <location>
        <begin position="1"/>
        <end position="21"/>
    </location>
</feature>
<comment type="caution">
    <text evidence="3">The sequence shown here is derived from an EMBL/GenBank/DDBJ whole genome shotgun (WGS) entry which is preliminary data.</text>
</comment>
<evidence type="ECO:0000256" key="1">
    <source>
        <dbReference type="SAM" id="Coils"/>
    </source>
</evidence>
<feature type="region of interest" description="Disordered" evidence="2">
    <location>
        <begin position="462"/>
        <end position="490"/>
    </location>
</feature>
<feature type="region of interest" description="Disordered" evidence="2">
    <location>
        <begin position="394"/>
        <end position="427"/>
    </location>
</feature>
<gene>
    <name evidence="3" type="ORF">RI129_010837</name>
</gene>
<evidence type="ECO:0000256" key="2">
    <source>
        <dbReference type="SAM" id="MobiDB-lite"/>
    </source>
</evidence>
<reference evidence="3 4" key="1">
    <citation type="journal article" date="2024" name="Insects">
        <title>An Improved Chromosome-Level Genome Assembly of the Firefly Pyrocoelia pectoralis.</title>
        <authorList>
            <person name="Fu X."/>
            <person name="Meyer-Rochow V.B."/>
            <person name="Ballantyne L."/>
            <person name="Zhu X."/>
        </authorList>
    </citation>
    <scope>NUCLEOTIDE SEQUENCE [LARGE SCALE GENOMIC DNA]</scope>
    <source>
        <strain evidence="3">XCY_ONT2</strain>
    </source>
</reference>
<name>A0AAN7ZGT8_9COLE</name>
<keyword evidence="4" id="KW-1185">Reference proteome</keyword>
<keyword evidence="1" id="KW-0175">Coiled coil</keyword>
<accession>A0AAN7ZGT8</accession>
<sequence length="530" mass="63335">MSENQEESGVAGMDDKETRSESLVIGESTEICEGMGSTDDMLRQMMGMMKKMVTKEEISEEINTQLGEVKRKIEENNTNIKIEIKEGIREMAKSFDIKMENLKLEMKRDMKQALENNRREWGVEVRNVQRKVVEVEEEIRCVEAQNKDWYEEIDTRLKAEESYSKENFERKESEMKKNKEEQEIEILVMKDGLRKNKQEIEEIRRELGTREKKMYALPWMGAGMDWEKIEKFTGDGKMHPMIFLKNIEEMVKNNRRRYGEAYTRYEEVNMIRGLMRGDAQLWYETMEEKIGRYEEFKEIFRQQYWGELEQEKIKREVQVGRYNKSMGTREKYLIQKYALYKHLDNIVEEAVIIGQLAGHFGEEIKERVIKDNVRTYNELKNILKRFDLVDEEKGASMSRGARDEEYGRTGNRNGNQGGNRYGDENKREELQRYNRNRGFNYGTWQRNDYIKEQRENRDFNRRENEFQNRGNRFDRNEGRHDIGEREQTNRQIHNVNVQNNGREQISGVKSIRDEDRIETVKVDVHCTCAI</sequence>
<dbReference type="Proteomes" id="UP001329430">
    <property type="component" value="Chromosome 8"/>
</dbReference>
<proteinExistence type="predicted"/>
<organism evidence="3 4">
    <name type="scientific">Pyrocoelia pectoralis</name>
    <dbReference type="NCBI Taxonomy" id="417401"/>
    <lineage>
        <taxon>Eukaryota</taxon>
        <taxon>Metazoa</taxon>
        <taxon>Ecdysozoa</taxon>
        <taxon>Arthropoda</taxon>
        <taxon>Hexapoda</taxon>
        <taxon>Insecta</taxon>
        <taxon>Pterygota</taxon>
        <taxon>Neoptera</taxon>
        <taxon>Endopterygota</taxon>
        <taxon>Coleoptera</taxon>
        <taxon>Polyphaga</taxon>
        <taxon>Elateriformia</taxon>
        <taxon>Elateroidea</taxon>
        <taxon>Lampyridae</taxon>
        <taxon>Lampyrinae</taxon>
        <taxon>Pyrocoelia</taxon>
    </lineage>
</organism>